<sequence>MARDPSAYHFIVGSMNQRSFHSFSNSGVIETIVSDLTLPENVIVLGLTVDSTKKCLLACLHSVAPLPPFNALVAYDLRTHRRLFQFYLPSDPDFPIFYIGYGLDVTNDVAVDFKGNTYVTNSVGNFIWKVDEDNEAAIFSRCPAFTRWARCLRLMRTMGQRGLFC</sequence>
<evidence type="ECO:0000313" key="2">
    <source>
        <dbReference type="Proteomes" id="UP000187203"/>
    </source>
</evidence>
<keyword evidence="2" id="KW-1185">Reference proteome</keyword>
<dbReference type="OrthoDB" id="1885092at2759"/>
<dbReference type="STRING" id="93759.A0A1R3JGS9"/>
<name>A0A1R3JGS9_9ROSI</name>
<dbReference type="PANTHER" id="PTHR31460:SF3">
    <property type="entry name" value="MESOCENTIN"/>
    <property type="match status" value="1"/>
</dbReference>
<accession>A0A1R3JGS9</accession>
<dbReference type="Proteomes" id="UP000187203">
    <property type="component" value="Unassembled WGS sequence"/>
</dbReference>
<dbReference type="SUPFAM" id="SSF101898">
    <property type="entry name" value="NHL repeat"/>
    <property type="match status" value="1"/>
</dbReference>
<proteinExistence type="predicted"/>
<organism evidence="1 2">
    <name type="scientific">Corchorus olitorius</name>
    <dbReference type="NCBI Taxonomy" id="93759"/>
    <lineage>
        <taxon>Eukaryota</taxon>
        <taxon>Viridiplantae</taxon>
        <taxon>Streptophyta</taxon>
        <taxon>Embryophyta</taxon>
        <taxon>Tracheophyta</taxon>
        <taxon>Spermatophyta</taxon>
        <taxon>Magnoliopsida</taxon>
        <taxon>eudicotyledons</taxon>
        <taxon>Gunneridae</taxon>
        <taxon>Pentapetalae</taxon>
        <taxon>rosids</taxon>
        <taxon>malvids</taxon>
        <taxon>Malvales</taxon>
        <taxon>Malvaceae</taxon>
        <taxon>Grewioideae</taxon>
        <taxon>Apeibeae</taxon>
        <taxon>Corchorus</taxon>
    </lineage>
</organism>
<evidence type="ECO:0000313" key="1">
    <source>
        <dbReference type="EMBL" id="OMO94017.1"/>
    </source>
</evidence>
<dbReference type="EMBL" id="AWUE01016165">
    <property type="protein sequence ID" value="OMO94017.1"/>
    <property type="molecule type" value="Genomic_DNA"/>
</dbReference>
<comment type="caution">
    <text evidence="1">The sequence shown here is derived from an EMBL/GenBank/DDBJ whole genome shotgun (WGS) entry which is preliminary data.</text>
</comment>
<reference evidence="2" key="1">
    <citation type="submission" date="2013-09" db="EMBL/GenBank/DDBJ databases">
        <title>Corchorus olitorius genome sequencing.</title>
        <authorList>
            <person name="Alam M."/>
            <person name="Haque M.S."/>
            <person name="Islam M.S."/>
            <person name="Emdad E.M."/>
            <person name="Islam M.M."/>
            <person name="Ahmed B."/>
            <person name="Halim A."/>
            <person name="Hossen Q.M.M."/>
            <person name="Hossain M.Z."/>
            <person name="Ahmed R."/>
            <person name="Khan M.M."/>
            <person name="Islam R."/>
            <person name="Rashid M.M."/>
            <person name="Khan S.A."/>
            <person name="Rahman M.S."/>
            <person name="Alam M."/>
            <person name="Yahiya A.S."/>
            <person name="Khan M.S."/>
            <person name="Azam M.S."/>
            <person name="Haque T."/>
            <person name="Lashkar M.Z.H."/>
            <person name="Akhand A.I."/>
            <person name="Morshed G."/>
            <person name="Roy S."/>
            <person name="Uddin K.S."/>
            <person name="Rabeya T."/>
            <person name="Hossain A.S."/>
            <person name="Chowdhury A."/>
            <person name="Snigdha A.R."/>
            <person name="Mortoza M.S."/>
            <person name="Matin S.A."/>
            <person name="Hoque S.M.E."/>
            <person name="Islam M.K."/>
            <person name="Roy D.K."/>
            <person name="Haider R."/>
            <person name="Moosa M.M."/>
            <person name="Elias S.M."/>
            <person name="Hasan A.M."/>
            <person name="Jahan S."/>
            <person name="Shafiuddin M."/>
            <person name="Mahmood N."/>
            <person name="Shommy N.S."/>
        </authorList>
    </citation>
    <scope>NUCLEOTIDE SEQUENCE [LARGE SCALE GENOMIC DNA]</scope>
    <source>
        <strain evidence="2">cv. O-4</strain>
    </source>
</reference>
<protein>
    <submittedName>
        <fullName evidence="1">Six-bladed beta-propeller, TolB-like protein</fullName>
    </submittedName>
</protein>
<dbReference type="AlphaFoldDB" id="A0A1R3JGS9"/>
<dbReference type="PANTHER" id="PTHR31460">
    <property type="match status" value="1"/>
</dbReference>
<dbReference type="GO" id="GO:0005783">
    <property type="term" value="C:endoplasmic reticulum"/>
    <property type="evidence" value="ECO:0007669"/>
    <property type="project" value="TreeGrafter"/>
</dbReference>
<dbReference type="InterPro" id="IPR053224">
    <property type="entry name" value="Sensory_adhesion_molecule"/>
</dbReference>
<gene>
    <name evidence="1" type="ORF">COLO4_16559</name>
</gene>